<evidence type="ECO:0000259" key="8">
    <source>
        <dbReference type="Pfam" id="PF12823"/>
    </source>
</evidence>
<sequence>MVFPTAHVQPRTLVRDAKPEAGNRMTTPATPVGKNATDPSADAARTAIRKARGALARYRVMAIVTGVMLLLLCVELILNYVVKVSWEDAIRWIPFAHGWIYVVYLVTVVDLWSKMRWKFGRLVTQVLAGVIPVMSFVVEKNVHRDAEAKLQALADQYGV</sequence>
<evidence type="ECO:0000313" key="9">
    <source>
        <dbReference type="EMBL" id="QFU97397.1"/>
    </source>
</evidence>
<evidence type="ECO:0000256" key="4">
    <source>
        <dbReference type="ARBA" id="ARBA00022989"/>
    </source>
</evidence>
<keyword evidence="10" id="KW-1185">Reference proteome</keyword>
<evidence type="ECO:0000256" key="2">
    <source>
        <dbReference type="ARBA" id="ARBA00022475"/>
    </source>
</evidence>
<dbReference type="PANTHER" id="PTHR40077:SF2">
    <property type="entry name" value="MEMBRANE PROTEIN"/>
    <property type="match status" value="1"/>
</dbReference>
<comment type="subcellular location">
    <subcellularLocation>
        <location evidence="1">Cell membrane</location>
        <topology evidence="1">Multi-pass membrane protein</topology>
    </subcellularLocation>
</comment>
<dbReference type="NCBIfam" id="TIGR03954">
    <property type="entry name" value="integ_memb_HG"/>
    <property type="match status" value="1"/>
</dbReference>
<accession>A0A5P9Q7I9</accession>
<dbReference type="PANTHER" id="PTHR40077">
    <property type="entry name" value="MEMBRANE PROTEIN-RELATED"/>
    <property type="match status" value="1"/>
</dbReference>
<evidence type="ECO:0000256" key="1">
    <source>
        <dbReference type="ARBA" id="ARBA00004651"/>
    </source>
</evidence>
<keyword evidence="2" id="KW-1003">Cell membrane</keyword>
<feature type="transmembrane region" description="Helical" evidence="7">
    <location>
        <begin position="119"/>
        <end position="138"/>
    </location>
</feature>
<evidence type="ECO:0000256" key="3">
    <source>
        <dbReference type="ARBA" id="ARBA00022692"/>
    </source>
</evidence>
<gene>
    <name evidence="9" type="ORF">KDY119_00895</name>
</gene>
<dbReference type="Pfam" id="PF12823">
    <property type="entry name" value="DUF3817"/>
    <property type="match status" value="1"/>
</dbReference>
<evidence type="ECO:0000256" key="7">
    <source>
        <dbReference type="SAM" id="Phobius"/>
    </source>
</evidence>
<dbReference type="KEGG" id="lxl:KDY119_00895"/>
<keyword evidence="3 7" id="KW-0812">Transmembrane</keyword>
<reference evidence="9 10" key="1">
    <citation type="submission" date="2019-10" db="EMBL/GenBank/DDBJ databases">
        <title>Genome sequence of Luteimicrobium xylanilyticum HY-24.</title>
        <authorList>
            <person name="Kim D.Y."/>
            <person name="Park H.-Y."/>
        </authorList>
    </citation>
    <scope>NUCLEOTIDE SEQUENCE [LARGE SCALE GENOMIC DNA]</scope>
    <source>
        <strain evidence="9 10">HY-24</strain>
    </source>
</reference>
<evidence type="ECO:0000313" key="10">
    <source>
        <dbReference type="Proteomes" id="UP000326702"/>
    </source>
</evidence>
<keyword evidence="5 7" id="KW-0472">Membrane</keyword>
<feature type="transmembrane region" description="Helical" evidence="7">
    <location>
        <begin position="92"/>
        <end position="112"/>
    </location>
</feature>
<keyword evidence="4 7" id="KW-1133">Transmembrane helix</keyword>
<dbReference type="AlphaFoldDB" id="A0A5P9Q7I9"/>
<feature type="domain" description="DUF3817" evidence="8">
    <location>
        <begin position="55"/>
        <end position="144"/>
    </location>
</feature>
<dbReference type="Proteomes" id="UP000326702">
    <property type="component" value="Chromosome"/>
</dbReference>
<organism evidence="9 10">
    <name type="scientific">Luteimicrobium xylanilyticum</name>
    <dbReference type="NCBI Taxonomy" id="1133546"/>
    <lineage>
        <taxon>Bacteria</taxon>
        <taxon>Bacillati</taxon>
        <taxon>Actinomycetota</taxon>
        <taxon>Actinomycetes</taxon>
        <taxon>Micrococcales</taxon>
        <taxon>Luteimicrobium</taxon>
    </lineage>
</organism>
<feature type="transmembrane region" description="Helical" evidence="7">
    <location>
        <begin position="58"/>
        <end position="80"/>
    </location>
</feature>
<evidence type="ECO:0000256" key="6">
    <source>
        <dbReference type="SAM" id="MobiDB-lite"/>
    </source>
</evidence>
<name>A0A5P9Q7I9_9MICO</name>
<feature type="region of interest" description="Disordered" evidence="6">
    <location>
        <begin position="17"/>
        <end position="39"/>
    </location>
</feature>
<protein>
    <recommendedName>
        <fullName evidence="8">DUF3817 domain-containing protein</fullName>
    </recommendedName>
</protein>
<dbReference type="EMBL" id="CP045529">
    <property type="protein sequence ID" value="QFU97397.1"/>
    <property type="molecule type" value="Genomic_DNA"/>
</dbReference>
<proteinExistence type="predicted"/>
<evidence type="ECO:0000256" key="5">
    <source>
        <dbReference type="ARBA" id="ARBA00023136"/>
    </source>
</evidence>
<dbReference type="GO" id="GO:0005886">
    <property type="term" value="C:plasma membrane"/>
    <property type="evidence" value="ECO:0007669"/>
    <property type="project" value="UniProtKB-SubCell"/>
</dbReference>
<dbReference type="InterPro" id="IPR023845">
    <property type="entry name" value="DUF3817_TM"/>
</dbReference>